<dbReference type="Proteomes" id="UP000324222">
    <property type="component" value="Unassembled WGS sequence"/>
</dbReference>
<dbReference type="EMBL" id="VSRR010128257">
    <property type="protein sequence ID" value="MPD01710.1"/>
    <property type="molecule type" value="Genomic_DNA"/>
</dbReference>
<accession>A0A5B7K408</accession>
<sequence length="69" mass="7674">MIHPHSQPQSRLPPSSLSLIAFIHKSLSHGRCLSPSLTHRPNEQPCLQSGYATPPLMKPLSRNLLMVTH</sequence>
<evidence type="ECO:0000313" key="2">
    <source>
        <dbReference type="Proteomes" id="UP000324222"/>
    </source>
</evidence>
<gene>
    <name evidence="1" type="ORF">E2C01_097250</name>
</gene>
<dbReference type="AlphaFoldDB" id="A0A5B7K408"/>
<name>A0A5B7K408_PORTR</name>
<comment type="caution">
    <text evidence="1">The sequence shown here is derived from an EMBL/GenBank/DDBJ whole genome shotgun (WGS) entry which is preliminary data.</text>
</comment>
<organism evidence="1 2">
    <name type="scientific">Portunus trituberculatus</name>
    <name type="common">Swimming crab</name>
    <name type="synonym">Neptunus trituberculatus</name>
    <dbReference type="NCBI Taxonomy" id="210409"/>
    <lineage>
        <taxon>Eukaryota</taxon>
        <taxon>Metazoa</taxon>
        <taxon>Ecdysozoa</taxon>
        <taxon>Arthropoda</taxon>
        <taxon>Crustacea</taxon>
        <taxon>Multicrustacea</taxon>
        <taxon>Malacostraca</taxon>
        <taxon>Eumalacostraca</taxon>
        <taxon>Eucarida</taxon>
        <taxon>Decapoda</taxon>
        <taxon>Pleocyemata</taxon>
        <taxon>Brachyura</taxon>
        <taxon>Eubrachyura</taxon>
        <taxon>Portunoidea</taxon>
        <taxon>Portunidae</taxon>
        <taxon>Portuninae</taxon>
        <taxon>Portunus</taxon>
    </lineage>
</organism>
<evidence type="ECO:0000313" key="1">
    <source>
        <dbReference type="EMBL" id="MPD01710.1"/>
    </source>
</evidence>
<protein>
    <submittedName>
        <fullName evidence="1">Uncharacterized protein</fullName>
    </submittedName>
</protein>
<keyword evidence="2" id="KW-1185">Reference proteome</keyword>
<reference evidence="1 2" key="1">
    <citation type="submission" date="2019-05" db="EMBL/GenBank/DDBJ databases">
        <title>Another draft genome of Portunus trituberculatus and its Hox gene families provides insights of decapod evolution.</title>
        <authorList>
            <person name="Jeong J.-H."/>
            <person name="Song I."/>
            <person name="Kim S."/>
            <person name="Choi T."/>
            <person name="Kim D."/>
            <person name="Ryu S."/>
            <person name="Kim W."/>
        </authorList>
    </citation>
    <scope>NUCLEOTIDE SEQUENCE [LARGE SCALE GENOMIC DNA]</scope>
    <source>
        <tissue evidence="1">Muscle</tissue>
    </source>
</reference>
<proteinExistence type="predicted"/>